<name>A0A919U4R4_9CELL</name>
<dbReference type="PANTHER" id="PTHR30231">
    <property type="entry name" value="DNA POLYMERASE III SUBUNIT EPSILON"/>
    <property type="match status" value="1"/>
</dbReference>
<evidence type="ECO:0000256" key="2">
    <source>
        <dbReference type="ARBA" id="ARBA00022801"/>
    </source>
</evidence>
<dbReference type="Gene3D" id="3.30.420.10">
    <property type="entry name" value="Ribonuclease H-like superfamily/Ribonuclease H"/>
    <property type="match status" value="1"/>
</dbReference>
<feature type="compositionally biased region" description="Basic and acidic residues" evidence="4">
    <location>
        <begin position="297"/>
        <end position="308"/>
    </location>
</feature>
<gene>
    <name evidence="6" type="ORF">Cpa01nite_07150</name>
</gene>
<dbReference type="AlphaFoldDB" id="A0A919U4R4"/>
<feature type="region of interest" description="Disordered" evidence="4">
    <location>
        <begin position="218"/>
        <end position="319"/>
    </location>
</feature>
<evidence type="ECO:0000259" key="5">
    <source>
        <dbReference type="SMART" id="SM00479"/>
    </source>
</evidence>
<evidence type="ECO:0000313" key="7">
    <source>
        <dbReference type="Proteomes" id="UP000642125"/>
    </source>
</evidence>
<comment type="caution">
    <text evidence="6">The sequence shown here is derived from an EMBL/GenBank/DDBJ whole genome shotgun (WGS) entry which is preliminary data.</text>
</comment>
<dbReference type="SMART" id="SM00479">
    <property type="entry name" value="EXOIII"/>
    <property type="match status" value="1"/>
</dbReference>
<feature type="domain" description="Exonuclease" evidence="5">
    <location>
        <begin position="7"/>
        <end position="187"/>
    </location>
</feature>
<dbReference type="InterPro" id="IPR013520">
    <property type="entry name" value="Ribonucl_H"/>
</dbReference>
<keyword evidence="7" id="KW-1185">Reference proteome</keyword>
<protein>
    <recommendedName>
        <fullName evidence="5">Exonuclease domain-containing protein</fullName>
    </recommendedName>
</protein>
<dbReference type="Pfam" id="PF00929">
    <property type="entry name" value="RNase_T"/>
    <property type="match status" value="1"/>
</dbReference>
<proteinExistence type="predicted"/>
<evidence type="ECO:0000256" key="3">
    <source>
        <dbReference type="ARBA" id="ARBA00022839"/>
    </source>
</evidence>
<evidence type="ECO:0000256" key="1">
    <source>
        <dbReference type="ARBA" id="ARBA00022722"/>
    </source>
</evidence>
<dbReference type="GO" id="GO:0005829">
    <property type="term" value="C:cytosol"/>
    <property type="evidence" value="ECO:0007669"/>
    <property type="project" value="TreeGrafter"/>
</dbReference>
<dbReference type="InterPro" id="IPR036397">
    <property type="entry name" value="RNaseH_sf"/>
</dbReference>
<evidence type="ECO:0000313" key="6">
    <source>
        <dbReference type="EMBL" id="GIG35334.1"/>
    </source>
</evidence>
<keyword evidence="2" id="KW-0378">Hydrolase</keyword>
<feature type="compositionally biased region" description="Pro residues" evidence="4">
    <location>
        <begin position="258"/>
        <end position="270"/>
    </location>
</feature>
<feature type="compositionally biased region" description="Low complexity" evidence="4">
    <location>
        <begin position="230"/>
        <end position="257"/>
    </location>
</feature>
<dbReference type="PANTHER" id="PTHR30231:SF4">
    <property type="entry name" value="PROTEIN NEN2"/>
    <property type="match status" value="1"/>
</dbReference>
<organism evidence="6 7">
    <name type="scientific">Cellulomonas pakistanensis</name>
    <dbReference type="NCBI Taxonomy" id="992287"/>
    <lineage>
        <taxon>Bacteria</taxon>
        <taxon>Bacillati</taxon>
        <taxon>Actinomycetota</taxon>
        <taxon>Actinomycetes</taxon>
        <taxon>Micrococcales</taxon>
        <taxon>Cellulomonadaceae</taxon>
        <taxon>Cellulomonas</taxon>
    </lineage>
</organism>
<dbReference type="Proteomes" id="UP000642125">
    <property type="component" value="Unassembled WGS sequence"/>
</dbReference>
<dbReference type="CDD" id="cd06127">
    <property type="entry name" value="DEDDh"/>
    <property type="match status" value="1"/>
</dbReference>
<dbReference type="EMBL" id="BONO01000003">
    <property type="protein sequence ID" value="GIG35334.1"/>
    <property type="molecule type" value="Genomic_DNA"/>
</dbReference>
<accession>A0A919U4R4</accession>
<dbReference type="NCBIfam" id="NF005927">
    <property type="entry name" value="PRK07942.1"/>
    <property type="match status" value="1"/>
</dbReference>
<keyword evidence="1" id="KW-0540">Nuclease</keyword>
<evidence type="ECO:0000256" key="4">
    <source>
        <dbReference type="SAM" id="MobiDB-lite"/>
    </source>
</evidence>
<reference evidence="6" key="1">
    <citation type="submission" date="2021-01" db="EMBL/GenBank/DDBJ databases">
        <title>Whole genome shotgun sequence of Cellulomonas pakistanensis NBRC 110800.</title>
        <authorList>
            <person name="Komaki H."/>
            <person name="Tamura T."/>
        </authorList>
    </citation>
    <scope>NUCLEOTIDE SEQUENCE</scope>
    <source>
        <strain evidence="6">NBRC 110800</strain>
    </source>
</reference>
<dbReference type="InterPro" id="IPR012337">
    <property type="entry name" value="RNaseH-like_sf"/>
</dbReference>
<dbReference type="RefSeq" id="WP_203667380.1">
    <property type="nucleotide sequence ID" value="NZ_BONO01000003.1"/>
</dbReference>
<dbReference type="SUPFAM" id="SSF53098">
    <property type="entry name" value="Ribonuclease H-like"/>
    <property type="match status" value="1"/>
</dbReference>
<dbReference type="GO" id="GO:0008408">
    <property type="term" value="F:3'-5' exonuclease activity"/>
    <property type="evidence" value="ECO:0007669"/>
    <property type="project" value="TreeGrafter"/>
</dbReference>
<dbReference type="GO" id="GO:0003676">
    <property type="term" value="F:nucleic acid binding"/>
    <property type="evidence" value="ECO:0007669"/>
    <property type="project" value="InterPro"/>
</dbReference>
<sequence length="319" mass="34042">MTWTDGPLLGFDTETTGVDTDHDRIVTAALVRRDRDGTHVQTWLVDPGVEIPEGASAIHGISTEHAREHGVEPRGALDEIAAAIAEAVRDGVPVVAYNASFDLCLLESELRRHDLPTVEDRLGGELRPVIDPLVLDRAEDRYRSGKRKLVDLCGVYQVVDTGDLHTADVDVVATLDVLERIVGRFPHLGDLDLVSLHDYQVTAHRAWAEAFNAWRAERGHTGPGAESTWPSRAASRAAAATGAPGTGAPLEPLAAPAAPGPAAEPAPAPSPGLAARLTGRYATQPALPVPVTPEPVAIRHDPARDRRFAGRPIQDTLIA</sequence>
<keyword evidence="3" id="KW-0269">Exonuclease</keyword>